<feature type="compositionally biased region" description="Basic and acidic residues" evidence="1">
    <location>
        <begin position="102"/>
        <end position="121"/>
    </location>
</feature>
<evidence type="ECO:0000313" key="2">
    <source>
        <dbReference type="EMBL" id="KAG8094411.1"/>
    </source>
</evidence>
<reference evidence="2" key="2">
    <citation type="submission" date="2021-02" db="EMBL/GenBank/DDBJ databases">
        <authorList>
            <person name="Kimball J.A."/>
            <person name="Haas M.W."/>
            <person name="Macchietto M."/>
            <person name="Kono T."/>
            <person name="Duquette J."/>
            <person name="Shao M."/>
        </authorList>
    </citation>
    <scope>NUCLEOTIDE SEQUENCE</scope>
    <source>
        <tissue evidence="2">Fresh leaf tissue</tissue>
    </source>
</reference>
<reference evidence="2" key="1">
    <citation type="journal article" date="2021" name="bioRxiv">
        <title>Whole Genome Assembly and Annotation of Northern Wild Rice, Zizania palustris L., Supports a Whole Genome Duplication in the Zizania Genus.</title>
        <authorList>
            <person name="Haas M."/>
            <person name="Kono T."/>
            <person name="Macchietto M."/>
            <person name="Millas R."/>
            <person name="McGilp L."/>
            <person name="Shao M."/>
            <person name="Duquette J."/>
            <person name="Hirsch C.N."/>
            <person name="Kimball J."/>
        </authorList>
    </citation>
    <scope>NUCLEOTIDE SEQUENCE</scope>
    <source>
        <tissue evidence="2">Fresh leaf tissue</tissue>
    </source>
</reference>
<organism evidence="2 3">
    <name type="scientific">Zizania palustris</name>
    <name type="common">Northern wild rice</name>
    <dbReference type="NCBI Taxonomy" id="103762"/>
    <lineage>
        <taxon>Eukaryota</taxon>
        <taxon>Viridiplantae</taxon>
        <taxon>Streptophyta</taxon>
        <taxon>Embryophyta</taxon>
        <taxon>Tracheophyta</taxon>
        <taxon>Spermatophyta</taxon>
        <taxon>Magnoliopsida</taxon>
        <taxon>Liliopsida</taxon>
        <taxon>Poales</taxon>
        <taxon>Poaceae</taxon>
        <taxon>BOP clade</taxon>
        <taxon>Oryzoideae</taxon>
        <taxon>Oryzeae</taxon>
        <taxon>Zizaniinae</taxon>
        <taxon>Zizania</taxon>
    </lineage>
</organism>
<name>A0A8J5WQC6_ZIZPA</name>
<protein>
    <submittedName>
        <fullName evidence="2">Uncharacterized protein</fullName>
    </submittedName>
</protein>
<gene>
    <name evidence="2" type="ORF">GUJ93_ZPchr0012g20318</name>
</gene>
<comment type="caution">
    <text evidence="2">The sequence shown here is derived from an EMBL/GenBank/DDBJ whole genome shotgun (WGS) entry which is preliminary data.</text>
</comment>
<feature type="region of interest" description="Disordered" evidence="1">
    <location>
        <begin position="1"/>
        <end position="50"/>
    </location>
</feature>
<sequence>MADVALSDDEPTTSAMVETGETTRMSRNGGIRNEPRRAVMDDSRGTSRYGRRRQWATAHLYVGGDDDGLLDGGDGLGQGESRGPCGNCTPPRRQDGTATGDHAAKAHPRDCRDGTTTGDRN</sequence>
<dbReference type="EMBL" id="JAAALK010000080">
    <property type="protein sequence ID" value="KAG8094411.1"/>
    <property type="molecule type" value="Genomic_DNA"/>
</dbReference>
<proteinExistence type="predicted"/>
<feature type="compositionally biased region" description="Basic and acidic residues" evidence="1">
    <location>
        <begin position="33"/>
        <end position="45"/>
    </location>
</feature>
<feature type="compositionally biased region" description="Acidic residues" evidence="1">
    <location>
        <begin position="1"/>
        <end position="11"/>
    </location>
</feature>
<evidence type="ECO:0000256" key="1">
    <source>
        <dbReference type="SAM" id="MobiDB-lite"/>
    </source>
</evidence>
<feature type="compositionally biased region" description="Gly residues" evidence="1">
    <location>
        <begin position="70"/>
        <end position="80"/>
    </location>
</feature>
<accession>A0A8J5WQC6</accession>
<feature type="compositionally biased region" description="Polar residues" evidence="1">
    <location>
        <begin position="12"/>
        <end position="26"/>
    </location>
</feature>
<evidence type="ECO:0000313" key="3">
    <source>
        <dbReference type="Proteomes" id="UP000729402"/>
    </source>
</evidence>
<feature type="region of interest" description="Disordered" evidence="1">
    <location>
        <begin position="69"/>
        <end position="121"/>
    </location>
</feature>
<keyword evidence="3" id="KW-1185">Reference proteome</keyword>
<dbReference type="AlphaFoldDB" id="A0A8J5WQC6"/>
<dbReference type="Proteomes" id="UP000729402">
    <property type="component" value="Unassembled WGS sequence"/>
</dbReference>